<accession>A0A7G9RF87</accession>
<evidence type="ECO:0000256" key="1">
    <source>
        <dbReference type="SAM" id="Phobius"/>
    </source>
</evidence>
<feature type="transmembrane region" description="Helical" evidence="1">
    <location>
        <begin position="233"/>
        <end position="253"/>
    </location>
</feature>
<dbReference type="AlphaFoldDB" id="A0A7G9RF87"/>
<keyword evidence="1" id="KW-0472">Membrane</keyword>
<organism evidence="2 3">
    <name type="scientific">Nocardioides mesophilus</name>
    <dbReference type="NCBI Taxonomy" id="433659"/>
    <lineage>
        <taxon>Bacteria</taxon>
        <taxon>Bacillati</taxon>
        <taxon>Actinomycetota</taxon>
        <taxon>Actinomycetes</taxon>
        <taxon>Propionibacteriales</taxon>
        <taxon>Nocardioidaceae</taxon>
        <taxon>Nocardioides</taxon>
    </lineage>
</organism>
<keyword evidence="3" id="KW-1185">Reference proteome</keyword>
<proteinExistence type="predicted"/>
<reference evidence="2 3" key="1">
    <citation type="submission" date="2020-08" db="EMBL/GenBank/DDBJ databases">
        <title>Genome sequence of Nocardioides mesophilus KACC 16243T.</title>
        <authorList>
            <person name="Hyun D.-W."/>
            <person name="Bae J.-W."/>
        </authorList>
    </citation>
    <scope>NUCLEOTIDE SEQUENCE [LARGE SCALE GENOMIC DNA]</scope>
    <source>
        <strain evidence="2 3">KACC 16243</strain>
    </source>
</reference>
<protein>
    <recommendedName>
        <fullName evidence="4">Integral membrane protein</fullName>
    </recommendedName>
</protein>
<feature type="transmembrane region" description="Helical" evidence="1">
    <location>
        <begin position="207"/>
        <end position="226"/>
    </location>
</feature>
<keyword evidence="1" id="KW-0812">Transmembrane</keyword>
<dbReference type="Proteomes" id="UP000515947">
    <property type="component" value="Chromosome"/>
</dbReference>
<dbReference type="KEGG" id="nmes:H9L09_07950"/>
<evidence type="ECO:0000313" key="2">
    <source>
        <dbReference type="EMBL" id="QNN54262.1"/>
    </source>
</evidence>
<dbReference type="RefSeq" id="WP_187580102.1">
    <property type="nucleotide sequence ID" value="NZ_CP060713.1"/>
</dbReference>
<gene>
    <name evidence="2" type="ORF">H9L09_07950</name>
</gene>
<feature type="transmembrane region" description="Helical" evidence="1">
    <location>
        <begin position="286"/>
        <end position="303"/>
    </location>
</feature>
<evidence type="ECO:0008006" key="4">
    <source>
        <dbReference type="Google" id="ProtNLM"/>
    </source>
</evidence>
<keyword evidence="1" id="KW-1133">Transmembrane helix</keyword>
<sequence length="308" mass="32275">MRGLVAVVLLVVGSLMVPVATAGWWLRDTVVPTDSYVETVAPLATDPAVLGAVEDRLVAEVMASIRDAGLLDQVAAALERGGLSPLLAEELQGQAGALEAKIERLVTGAVRTVVRSPAFAEAWRTSNEVAHDELVAILSGDSAAVERGPGARVDVRLAALSTTLRKELVAAGVPFAETLPKVQATYTIGTVEDLQRAQVAYAALDRWGRLLPVLAGALLLLGLLVARRRRRALIGSALLSLLGLGLLAVAIVLGRSAYLASLPVEVPSAAGRAYFDVLTADLWRDLGWVAGAAGLLLVLALVVRRPSR</sequence>
<evidence type="ECO:0000313" key="3">
    <source>
        <dbReference type="Proteomes" id="UP000515947"/>
    </source>
</evidence>
<dbReference type="EMBL" id="CP060713">
    <property type="protein sequence ID" value="QNN54262.1"/>
    <property type="molecule type" value="Genomic_DNA"/>
</dbReference>
<name>A0A7G9RF87_9ACTN</name>